<evidence type="ECO:0000256" key="3">
    <source>
        <dbReference type="SAM" id="MobiDB-lite"/>
    </source>
</evidence>
<keyword evidence="2" id="KW-0472">Membrane</keyword>
<sequence>MSIPAPTPNPHNALTPVRGRLSRLVLALAAVSMAVGCTSPRQWVANGFKVGPNYCQPGVEVAEDWIDAEDKRVLKAPAELEGWWGVFNDPVLNELVAEAYRQNLTLREAGARISEARALRAIVVGNFFPQQQDFSASYSHNLSTGSGFDRHFSVWRGSFSLAWEIDFWGRYRRAIEAADADLDATVFDYGDVVVTLVADVAATYVDIRTLQARLTLVRRNVENQRNTYDLAVTRFEGGETSELDVQQAKSSLAQTEAFVPQLETALRQSQNLLCILLGMPPEDIAQRLGEGTIPDVESSIALGIPAATLLQRPDVRRAERLLAAQSARIGVAEADLYPHITLTGTVGRSANQFKDVFNSGAGFGSVGPNLRWDILNYGRLVNNIALQDARFQQLLAAYRQTVLVANSEAENAIIRFLNAQERLKFQLGAAEAADRTNELINLQLDEGLADFNRVFNVQNFKTQQEESAALAKGEVAQSLVAIYRALGGGWPSPFLSTPIAALPPVDEEGDAGEPIDTPTPDDAGPFDEAAPLDEPAPPIELTPPDEPSPLEASLSFPSAF</sequence>
<evidence type="ECO:0000256" key="2">
    <source>
        <dbReference type="RuleBase" id="RU362097"/>
    </source>
</evidence>
<dbReference type="RefSeq" id="WP_146565085.1">
    <property type="nucleotide sequence ID" value="NZ_SIHJ01000001.1"/>
</dbReference>
<dbReference type="GO" id="GO:0015562">
    <property type="term" value="F:efflux transmembrane transporter activity"/>
    <property type="evidence" value="ECO:0007669"/>
    <property type="project" value="InterPro"/>
</dbReference>
<keyword evidence="2" id="KW-0812">Transmembrane</keyword>
<keyword evidence="2" id="KW-0564">Palmitate</keyword>
<organism evidence="4 5">
    <name type="scientific">Posidoniimonas corsicana</name>
    <dbReference type="NCBI Taxonomy" id="1938618"/>
    <lineage>
        <taxon>Bacteria</taxon>
        <taxon>Pseudomonadati</taxon>
        <taxon>Planctomycetota</taxon>
        <taxon>Planctomycetia</taxon>
        <taxon>Pirellulales</taxon>
        <taxon>Lacipirellulaceae</taxon>
        <taxon>Posidoniimonas</taxon>
    </lineage>
</organism>
<comment type="similarity">
    <text evidence="1 2">Belongs to the outer membrane factor (OMF) (TC 1.B.17) family.</text>
</comment>
<keyword evidence="2" id="KW-1134">Transmembrane beta strand</keyword>
<proteinExistence type="inferred from homology"/>
<dbReference type="AlphaFoldDB" id="A0A5C5VIE2"/>
<gene>
    <name evidence="4" type="primary">ttgF_2</name>
    <name evidence="4" type="ORF">KOR34_27400</name>
</gene>
<keyword evidence="5" id="KW-1185">Reference proteome</keyword>
<keyword evidence="2" id="KW-0449">Lipoprotein</keyword>
<evidence type="ECO:0000256" key="1">
    <source>
        <dbReference type="ARBA" id="ARBA00007613"/>
    </source>
</evidence>
<dbReference type="GO" id="GO:0005886">
    <property type="term" value="C:plasma membrane"/>
    <property type="evidence" value="ECO:0007669"/>
    <property type="project" value="UniProtKB-SubCell"/>
</dbReference>
<protein>
    <submittedName>
        <fullName evidence="4">Toluene efflux pump outer membrane protein TtgF</fullName>
    </submittedName>
</protein>
<dbReference type="Proteomes" id="UP000316714">
    <property type="component" value="Unassembled WGS sequence"/>
</dbReference>
<dbReference type="Gene3D" id="2.20.200.10">
    <property type="entry name" value="Outer membrane efflux proteins (OEP)"/>
    <property type="match status" value="1"/>
</dbReference>
<evidence type="ECO:0000313" key="4">
    <source>
        <dbReference type="EMBL" id="TWT37777.1"/>
    </source>
</evidence>
<name>A0A5C5VIE2_9BACT</name>
<feature type="compositionally biased region" description="Pro residues" evidence="3">
    <location>
        <begin position="534"/>
        <end position="547"/>
    </location>
</feature>
<accession>A0A5C5VIE2</accession>
<dbReference type="PANTHER" id="PTHR30203:SF31">
    <property type="entry name" value="RND EFFLUX SYSTEM, OUTER MEMBRANE LIPOPROTEIN, NODT"/>
    <property type="match status" value="1"/>
</dbReference>
<dbReference type="InterPro" id="IPR010131">
    <property type="entry name" value="MdtP/NodT-like"/>
</dbReference>
<dbReference type="InterPro" id="IPR003423">
    <property type="entry name" value="OMP_efflux"/>
</dbReference>
<evidence type="ECO:0000313" key="5">
    <source>
        <dbReference type="Proteomes" id="UP000316714"/>
    </source>
</evidence>
<dbReference type="SUPFAM" id="SSF56954">
    <property type="entry name" value="Outer membrane efflux proteins (OEP)"/>
    <property type="match status" value="1"/>
</dbReference>
<dbReference type="NCBIfam" id="TIGR01845">
    <property type="entry name" value="outer_NodT"/>
    <property type="match status" value="1"/>
</dbReference>
<dbReference type="PANTHER" id="PTHR30203">
    <property type="entry name" value="OUTER MEMBRANE CATION EFFLUX PROTEIN"/>
    <property type="match status" value="1"/>
</dbReference>
<reference evidence="4 5" key="1">
    <citation type="submission" date="2019-02" db="EMBL/GenBank/DDBJ databases">
        <title>Deep-cultivation of Planctomycetes and their phenomic and genomic characterization uncovers novel biology.</title>
        <authorList>
            <person name="Wiegand S."/>
            <person name="Jogler M."/>
            <person name="Boedeker C."/>
            <person name="Pinto D."/>
            <person name="Vollmers J."/>
            <person name="Rivas-Marin E."/>
            <person name="Kohn T."/>
            <person name="Peeters S.H."/>
            <person name="Heuer A."/>
            <person name="Rast P."/>
            <person name="Oberbeckmann S."/>
            <person name="Bunk B."/>
            <person name="Jeske O."/>
            <person name="Meyerdierks A."/>
            <person name="Storesund J.E."/>
            <person name="Kallscheuer N."/>
            <person name="Luecker S."/>
            <person name="Lage O.M."/>
            <person name="Pohl T."/>
            <person name="Merkel B.J."/>
            <person name="Hornburger P."/>
            <person name="Mueller R.-W."/>
            <person name="Bruemmer F."/>
            <person name="Labrenz M."/>
            <person name="Spormann A.M."/>
            <person name="Op Den Camp H."/>
            <person name="Overmann J."/>
            <person name="Amann R."/>
            <person name="Jetten M.S.M."/>
            <person name="Mascher T."/>
            <person name="Medema M.H."/>
            <person name="Devos D.P."/>
            <person name="Kaster A.-K."/>
            <person name="Ovreas L."/>
            <person name="Rohde M."/>
            <person name="Galperin M.Y."/>
            <person name="Jogler C."/>
        </authorList>
    </citation>
    <scope>NUCLEOTIDE SEQUENCE [LARGE SCALE GENOMIC DNA]</scope>
    <source>
        <strain evidence="4 5">KOR34</strain>
    </source>
</reference>
<comment type="caution">
    <text evidence="4">The sequence shown here is derived from an EMBL/GenBank/DDBJ whole genome shotgun (WGS) entry which is preliminary data.</text>
</comment>
<dbReference type="EMBL" id="SIHJ01000001">
    <property type="protein sequence ID" value="TWT37777.1"/>
    <property type="molecule type" value="Genomic_DNA"/>
</dbReference>
<comment type="subcellular location">
    <subcellularLocation>
        <location evidence="2">Cell membrane</location>
        <topology evidence="2">Lipid-anchor</topology>
    </subcellularLocation>
</comment>
<dbReference type="OrthoDB" id="9783163at2"/>
<dbReference type="Pfam" id="PF02321">
    <property type="entry name" value="OEP"/>
    <property type="match status" value="2"/>
</dbReference>
<feature type="region of interest" description="Disordered" evidence="3">
    <location>
        <begin position="499"/>
        <end position="560"/>
    </location>
</feature>
<dbReference type="Gene3D" id="1.20.1600.10">
    <property type="entry name" value="Outer membrane efflux proteins (OEP)"/>
    <property type="match status" value="1"/>
</dbReference>